<dbReference type="EMBL" id="KE356561">
    <property type="protein sequence ID" value="ERG95589.1"/>
    <property type="molecule type" value="Genomic_DNA"/>
</dbReference>
<sequence>MSRSPVVILGVTLLIMLGDCASINDGTAPTEPTASPVNSPSVETALITPEFDLSVASGTRVTVVGVIDDDTIDIQYENDTVETVRLLGVDTPQTGVTQTNPDEWQRIPISATGRDWLANWGARASTYVIDRLANKEIIIIFDPVSDR</sequence>
<dbReference type="Proteomes" id="UP000030710">
    <property type="component" value="Unassembled WGS sequence"/>
</dbReference>
<dbReference type="eggNOG" id="arCOG03192">
    <property type="taxonomic scope" value="Archaea"/>
</dbReference>
<name>U1MYL2_9EURY</name>
<gene>
    <name evidence="1" type="ORF">J07HQW2_02047</name>
</gene>
<proteinExistence type="predicted"/>
<dbReference type="STRING" id="1238425.J07HQW2_02047"/>
<dbReference type="AlphaFoldDB" id="U1MYL2"/>
<dbReference type="SUPFAM" id="SSF50199">
    <property type="entry name" value="Staphylococcal nuclease"/>
    <property type="match status" value="1"/>
</dbReference>
<evidence type="ECO:0000313" key="1">
    <source>
        <dbReference type="EMBL" id="ERG95589.1"/>
    </source>
</evidence>
<evidence type="ECO:0000313" key="2">
    <source>
        <dbReference type="Proteomes" id="UP000030710"/>
    </source>
</evidence>
<dbReference type="InterPro" id="IPR035437">
    <property type="entry name" value="SNase_OB-fold_sf"/>
</dbReference>
<accession>U1MYL2</accession>
<dbReference type="RefSeq" id="WP_021055066.1">
    <property type="nucleotide sequence ID" value="NZ_KE356561.1"/>
</dbReference>
<dbReference type="Gene3D" id="2.40.50.90">
    <property type="match status" value="1"/>
</dbReference>
<reference evidence="1 2" key="1">
    <citation type="journal article" date="2013" name="PLoS ONE">
        <title>Assembly-driven community genomics of a hypersaline microbial ecosystem.</title>
        <authorList>
            <person name="Podell S."/>
            <person name="Ugalde J.A."/>
            <person name="Narasingarao P."/>
            <person name="Banfield J.F."/>
            <person name="Heidelberg K.B."/>
            <person name="Allen E.E."/>
        </authorList>
    </citation>
    <scope>NUCLEOTIDE SEQUENCE [LARGE SCALE GENOMIC DNA]</scope>
    <source>
        <strain evidence="2">J07HQW2</strain>
    </source>
</reference>
<dbReference type="HOGENOM" id="CLU_046484_5_3_2"/>
<protein>
    <submittedName>
        <fullName evidence="1">Uncharacterized protein</fullName>
    </submittedName>
</protein>
<organism evidence="1 2">
    <name type="scientific">Haloquadratum walsbyi J07HQW2</name>
    <dbReference type="NCBI Taxonomy" id="1238425"/>
    <lineage>
        <taxon>Archaea</taxon>
        <taxon>Methanobacteriati</taxon>
        <taxon>Methanobacteriota</taxon>
        <taxon>Stenosarchaea group</taxon>
        <taxon>Halobacteria</taxon>
        <taxon>Halobacteriales</taxon>
        <taxon>Haloferacaceae</taxon>
        <taxon>Haloquadratum</taxon>
    </lineage>
</organism>